<accession>A0ABY6N5V0</accession>
<organism evidence="10 11">
    <name type="scientific">Alkalimarinus alittae</name>
    <dbReference type="NCBI Taxonomy" id="2961619"/>
    <lineage>
        <taxon>Bacteria</taxon>
        <taxon>Pseudomonadati</taxon>
        <taxon>Pseudomonadota</taxon>
        <taxon>Gammaproteobacteria</taxon>
        <taxon>Alteromonadales</taxon>
        <taxon>Alteromonadaceae</taxon>
        <taxon>Alkalimarinus</taxon>
    </lineage>
</organism>
<dbReference type="Pfam" id="PF09179">
    <property type="entry name" value="TilS"/>
    <property type="match status" value="1"/>
</dbReference>
<dbReference type="EMBL" id="CP100390">
    <property type="protein sequence ID" value="UZE97357.1"/>
    <property type="molecule type" value="Genomic_DNA"/>
</dbReference>
<name>A0ABY6N5V0_9ALTE</name>
<dbReference type="Gene3D" id="3.40.50.620">
    <property type="entry name" value="HUPs"/>
    <property type="match status" value="1"/>
</dbReference>
<dbReference type="Pfam" id="PF01171">
    <property type="entry name" value="ATP_bind_3"/>
    <property type="match status" value="1"/>
</dbReference>
<comment type="function">
    <text evidence="8">Ligates lysine onto the cytidine present at position 34 of the AUA codon-specific tRNA(Ile) that contains the anticodon CAU, in an ATP-dependent manner. Cytidine is converted to lysidine, thus changing the amino acid specificity of the tRNA from methionine to isoleucine.</text>
</comment>
<protein>
    <recommendedName>
        <fullName evidence="8">tRNA(Ile)-lysidine synthase</fullName>
        <ecNumber evidence="8">6.3.4.19</ecNumber>
    </recommendedName>
    <alternativeName>
        <fullName evidence="8">tRNA(Ile)-2-lysyl-cytidine synthase</fullName>
    </alternativeName>
    <alternativeName>
        <fullName evidence="8">tRNA(Ile)-lysidine synthetase</fullName>
    </alternativeName>
</protein>
<evidence type="ECO:0000256" key="2">
    <source>
        <dbReference type="ARBA" id="ARBA00022490"/>
    </source>
</evidence>
<sequence>MTGSSDSKRHTKPHVLDEAWYASLPDSLQQSLQSIPASNNYYVALSGGLDSSLLLLLASRYLSQFRQSPVTAIHVHHGLSDYADQWQAHCEQMCQRWGVALVVRKVSLTNKTKGVEEAARAARYTVFEDVLPNGAVLLQGHHQNDQAETVLLRLMRGAGAKGIASIPRTREFNSAIIERPFLALPRKILLQVATAFELEWVEDESNASLDYDRNYIRHEIIPQLENRWQGAISRLAMSASHCRESAELEDALAQIDLASIKHDVFDLALSITELMTLPMSRQRNVVRYWLRQKGVGYPGEKRFQRIWTELLIARDDANPLIEWSLGCVRRYRNAIFALSVREIEDQKAASHDVIKIGVEPSLYGDDQGVGRLSLFERTILGKCYTLCVMDGESKEGDRLLLRRPKRGEQVSIQFRQGGELFKPVGKAHHRPLKKWFHDENVPPWLRDSIPLLYYNESLVAVGNLLVAEGFQGIMRPESIEIKWG</sequence>
<dbReference type="PANTHER" id="PTHR43033:SF1">
    <property type="entry name" value="TRNA(ILE)-LYSIDINE SYNTHASE-RELATED"/>
    <property type="match status" value="1"/>
</dbReference>
<dbReference type="InterPro" id="IPR012795">
    <property type="entry name" value="tRNA_Ile_lys_synt_N"/>
</dbReference>
<dbReference type="InterPro" id="IPR015262">
    <property type="entry name" value="tRNA_Ile_lys_synt_subst-bd"/>
</dbReference>
<dbReference type="GO" id="GO:0032267">
    <property type="term" value="F:tRNA(Ile)-lysidine synthase activity"/>
    <property type="evidence" value="ECO:0007669"/>
    <property type="project" value="UniProtKB-EC"/>
</dbReference>
<dbReference type="InterPro" id="IPR012796">
    <property type="entry name" value="Lysidine-tRNA-synth_C"/>
</dbReference>
<evidence type="ECO:0000256" key="5">
    <source>
        <dbReference type="ARBA" id="ARBA00022741"/>
    </source>
</evidence>
<dbReference type="Proteomes" id="UP001163739">
    <property type="component" value="Chromosome"/>
</dbReference>
<keyword evidence="11" id="KW-1185">Reference proteome</keyword>
<dbReference type="NCBIfam" id="TIGR02432">
    <property type="entry name" value="lysidine_TilS_N"/>
    <property type="match status" value="1"/>
</dbReference>
<dbReference type="InterPro" id="IPR014729">
    <property type="entry name" value="Rossmann-like_a/b/a_fold"/>
</dbReference>
<dbReference type="NCBIfam" id="TIGR02433">
    <property type="entry name" value="lysidine_TilS_C"/>
    <property type="match status" value="1"/>
</dbReference>
<evidence type="ECO:0000259" key="9">
    <source>
        <dbReference type="SMART" id="SM00977"/>
    </source>
</evidence>
<comment type="domain">
    <text evidence="8">The N-terminal region contains the highly conserved SGGXDS motif, predicted to be a P-loop motif involved in ATP binding.</text>
</comment>
<keyword evidence="2 8" id="KW-0963">Cytoplasm</keyword>
<proteinExistence type="inferred from homology"/>
<dbReference type="CDD" id="cd01992">
    <property type="entry name" value="TilS_N"/>
    <property type="match status" value="1"/>
</dbReference>
<keyword evidence="6 8" id="KW-0067">ATP-binding</keyword>
<dbReference type="RefSeq" id="WP_265048832.1">
    <property type="nucleotide sequence ID" value="NZ_CP100390.1"/>
</dbReference>
<comment type="similarity">
    <text evidence="8">Belongs to the tRNA(Ile)-lysidine synthase family.</text>
</comment>
<dbReference type="SUPFAM" id="SSF56037">
    <property type="entry name" value="PheT/TilS domain"/>
    <property type="match status" value="1"/>
</dbReference>
<evidence type="ECO:0000256" key="3">
    <source>
        <dbReference type="ARBA" id="ARBA00022598"/>
    </source>
</evidence>
<evidence type="ECO:0000256" key="1">
    <source>
        <dbReference type="ARBA" id="ARBA00004496"/>
    </source>
</evidence>
<keyword evidence="3 8" id="KW-0436">Ligase</keyword>
<evidence type="ECO:0000313" key="11">
    <source>
        <dbReference type="Proteomes" id="UP001163739"/>
    </source>
</evidence>
<gene>
    <name evidence="8 10" type="primary">tilS</name>
    <name evidence="10" type="ORF">NKI27_06295</name>
</gene>
<dbReference type="Pfam" id="PF11734">
    <property type="entry name" value="TilS_C"/>
    <property type="match status" value="1"/>
</dbReference>
<feature type="binding site" evidence="8">
    <location>
        <begin position="46"/>
        <end position="51"/>
    </location>
    <ligand>
        <name>ATP</name>
        <dbReference type="ChEBI" id="CHEBI:30616"/>
    </ligand>
</feature>
<dbReference type="Gene3D" id="1.20.59.20">
    <property type="match status" value="1"/>
</dbReference>
<comment type="catalytic activity">
    <reaction evidence="7 8">
        <text>cytidine(34) in tRNA(Ile2) + L-lysine + ATP = lysidine(34) in tRNA(Ile2) + AMP + diphosphate + H(+)</text>
        <dbReference type="Rhea" id="RHEA:43744"/>
        <dbReference type="Rhea" id="RHEA-COMP:10625"/>
        <dbReference type="Rhea" id="RHEA-COMP:10670"/>
        <dbReference type="ChEBI" id="CHEBI:15378"/>
        <dbReference type="ChEBI" id="CHEBI:30616"/>
        <dbReference type="ChEBI" id="CHEBI:32551"/>
        <dbReference type="ChEBI" id="CHEBI:33019"/>
        <dbReference type="ChEBI" id="CHEBI:82748"/>
        <dbReference type="ChEBI" id="CHEBI:83665"/>
        <dbReference type="ChEBI" id="CHEBI:456215"/>
        <dbReference type="EC" id="6.3.4.19"/>
    </reaction>
</comment>
<reference evidence="10" key="1">
    <citation type="submission" date="2022-06" db="EMBL/GenBank/DDBJ databases">
        <title>Alkalimarinus sp. nov., isolated from gut of a Alitta virens.</title>
        <authorList>
            <person name="Yang A.I."/>
            <person name="Shin N.-R."/>
        </authorList>
    </citation>
    <scope>NUCLEOTIDE SEQUENCE</scope>
    <source>
        <strain evidence="10">A2M4</strain>
    </source>
</reference>
<dbReference type="InterPro" id="IPR011063">
    <property type="entry name" value="TilS/TtcA_N"/>
</dbReference>
<dbReference type="InterPro" id="IPR012094">
    <property type="entry name" value="tRNA_Ile_lys_synt"/>
</dbReference>
<evidence type="ECO:0000256" key="7">
    <source>
        <dbReference type="ARBA" id="ARBA00048539"/>
    </source>
</evidence>
<feature type="domain" description="Lysidine-tRNA(Ile) synthetase C-terminal" evidence="9">
    <location>
        <begin position="410"/>
        <end position="483"/>
    </location>
</feature>
<dbReference type="SUPFAM" id="SSF82829">
    <property type="entry name" value="MesJ substrate recognition domain-like"/>
    <property type="match status" value="1"/>
</dbReference>
<evidence type="ECO:0000313" key="10">
    <source>
        <dbReference type="EMBL" id="UZE97357.1"/>
    </source>
</evidence>
<evidence type="ECO:0000256" key="6">
    <source>
        <dbReference type="ARBA" id="ARBA00022840"/>
    </source>
</evidence>
<keyword evidence="5 8" id="KW-0547">Nucleotide-binding</keyword>
<evidence type="ECO:0000256" key="8">
    <source>
        <dbReference type="HAMAP-Rule" id="MF_01161"/>
    </source>
</evidence>
<dbReference type="PANTHER" id="PTHR43033">
    <property type="entry name" value="TRNA(ILE)-LYSIDINE SYNTHASE-RELATED"/>
    <property type="match status" value="1"/>
</dbReference>
<dbReference type="SUPFAM" id="SSF52402">
    <property type="entry name" value="Adenine nucleotide alpha hydrolases-like"/>
    <property type="match status" value="1"/>
</dbReference>
<dbReference type="EC" id="6.3.4.19" evidence="8"/>
<comment type="subcellular location">
    <subcellularLocation>
        <location evidence="1 8">Cytoplasm</location>
    </subcellularLocation>
</comment>
<dbReference type="SMART" id="SM00977">
    <property type="entry name" value="TilS_C"/>
    <property type="match status" value="1"/>
</dbReference>
<dbReference type="HAMAP" id="MF_01161">
    <property type="entry name" value="tRNA_Ile_lys_synt"/>
    <property type="match status" value="1"/>
</dbReference>
<keyword evidence="4 8" id="KW-0819">tRNA processing</keyword>
<evidence type="ECO:0000256" key="4">
    <source>
        <dbReference type="ARBA" id="ARBA00022694"/>
    </source>
</evidence>